<proteinExistence type="predicted"/>
<accession>A0A2K9VEZ8</accession>
<keyword evidence="2" id="KW-1185">Reference proteome</keyword>
<sequence length="49" mass="5630">MSKESKPRDRWSQVNSAARDRAGFCTGCGYYFAVHTKHRGDCTRKQQHA</sequence>
<dbReference type="EMBL" id="MG770216">
    <property type="protein sequence ID" value="AUV60858.1"/>
    <property type="molecule type" value="Genomic_DNA"/>
</dbReference>
<gene>
    <name evidence="1" type="ORF">SEA_REM711_80</name>
</gene>
<name>A0A2K9VEZ8_9CAUD</name>
<evidence type="ECO:0000313" key="2">
    <source>
        <dbReference type="Proteomes" id="UP000241185"/>
    </source>
</evidence>
<protein>
    <submittedName>
        <fullName evidence="1">Uncharacterized protein</fullName>
    </submittedName>
</protein>
<reference evidence="2" key="1">
    <citation type="submission" date="2018-01" db="EMBL/GenBank/DDBJ databases">
        <authorList>
            <person name="Gatt S.M."/>
            <person name="Isern S."/>
            <person name="Jenkins M."/>
            <person name="Tan A.L."/>
            <person name="Michael S.F."/>
            <person name="Moore R.E."/>
            <person name="Ware V.C."/>
            <person name="Garlena R.A."/>
            <person name="Russell D.A."/>
            <person name="Pope W.H."/>
            <person name="Jacobs-Sera D."/>
            <person name="Hendrix R.W."/>
            <person name="Hatfull G.F."/>
        </authorList>
    </citation>
    <scope>NUCLEOTIDE SEQUENCE [LARGE SCALE GENOMIC DNA]</scope>
</reference>
<organism evidence="1 2">
    <name type="scientific">Mycobacterium phage Rem711</name>
    <dbReference type="NCBI Taxonomy" id="2079285"/>
    <lineage>
        <taxon>Viruses</taxon>
        <taxon>Duplodnaviria</taxon>
        <taxon>Heunggongvirae</taxon>
        <taxon>Uroviricota</taxon>
        <taxon>Caudoviricetes</taxon>
        <taxon>Trigintaduovirus</taxon>
        <taxon>Trigintaduovirus rem711</taxon>
    </lineage>
</organism>
<dbReference type="Proteomes" id="UP000241185">
    <property type="component" value="Segment"/>
</dbReference>
<evidence type="ECO:0000313" key="1">
    <source>
        <dbReference type="EMBL" id="AUV60858.1"/>
    </source>
</evidence>